<dbReference type="InterPro" id="IPR009057">
    <property type="entry name" value="Homeodomain-like_sf"/>
</dbReference>
<evidence type="ECO:0000313" key="4">
    <source>
        <dbReference type="EMBL" id="TWF76745.1"/>
    </source>
</evidence>
<dbReference type="InterPro" id="IPR050109">
    <property type="entry name" value="HTH-type_TetR-like_transc_reg"/>
</dbReference>
<evidence type="ECO:0000256" key="1">
    <source>
        <dbReference type="ARBA" id="ARBA00023125"/>
    </source>
</evidence>
<feature type="DNA-binding region" description="H-T-H motif" evidence="2">
    <location>
        <begin position="29"/>
        <end position="48"/>
    </location>
</feature>
<keyword evidence="5" id="KW-1185">Reference proteome</keyword>
<dbReference type="RefSeq" id="WP_212612450.1">
    <property type="nucleotide sequence ID" value="NZ_VIWU01000001.1"/>
</dbReference>
<name>A0A561SPG6_9PSEU</name>
<dbReference type="PANTHER" id="PTHR30055">
    <property type="entry name" value="HTH-TYPE TRANSCRIPTIONAL REGULATOR RUTR"/>
    <property type="match status" value="1"/>
</dbReference>
<gene>
    <name evidence="4" type="ORF">FHX44_112640</name>
</gene>
<protein>
    <submittedName>
        <fullName evidence="4">TetR family transcriptional regulator</fullName>
    </submittedName>
</protein>
<evidence type="ECO:0000256" key="2">
    <source>
        <dbReference type="PROSITE-ProRule" id="PRU00335"/>
    </source>
</evidence>
<dbReference type="AlphaFoldDB" id="A0A561SPG6"/>
<dbReference type="InterPro" id="IPR001647">
    <property type="entry name" value="HTH_TetR"/>
</dbReference>
<keyword evidence="1 2" id="KW-0238">DNA-binding</keyword>
<proteinExistence type="predicted"/>
<feature type="domain" description="HTH tetR-type" evidence="3">
    <location>
        <begin position="6"/>
        <end position="66"/>
    </location>
</feature>
<dbReference type="PANTHER" id="PTHR30055:SF237">
    <property type="entry name" value="TRANSCRIPTIONAL REPRESSOR MCE3R"/>
    <property type="match status" value="1"/>
</dbReference>
<dbReference type="Proteomes" id="UP000321261">
    <property type="component" value="Unassembled WGS sequence"/>
</dbReference>
<evidence type="ECO:0000313" key="5">
    <source>
        <dbReference type="Proteomes" id="UP000321261"/>
    </source>
</evidence>
<accession>A0A561SPG6</accession>
<dbReference type="GO" id="GO:0000976">
    <property type="term" value="F:transcription cis-regulatory region binding"/>
    <property type="evidence" value="ECO:0007669"/>
    <property type="project" value="TreeGrafter"/>
</dbReference>
<organism evidence="4 5">
    <name type="scientific">Pseudonocardia hierapolitana</name>
    <dbReference type="NCBI Taxonomy" id="1128676"/>
    <lineage>
        <taxon>Bacteria</taxon>
        <taxon>Bacillati</taxon>
        <taxon>Actinomycetota</taxon>
        <taxon>Actinomycetes</taxon>
        <taxon>Pseudonocardiales</taxon>
        <taxon>Pseudonocardiaceae</taxon>
        <taxon>Pseudonocardia</taxon>
    </lineage>
</organism>
<dbReference type="EMBL" id="VIWU01000001">
    <property type="protein sequence ID" value="TWF76745.1"/>
    <property type="molecule type" value="Genomic_DNA"/>
</dbReference>
<dbReference type="PROSITE" id="PS50977">
    <property type="entry name" value="HTH_TETR_2"/>
    <property type="match status" value="1"/>
</dbReference>
<dbReference type="GO" id="GO:0003700">
    <property type="term" value="F:DNA-binding transcription factor activity"/>
    <property type="evidence" value="ECO:0007669"/>
    <property type="project" value="TreeGrafter"/>
</dbReference>
<sequence length="190" mass="20453">MPGRKRLTARDWTSAALEALARGGVAAVAVEPIAASLGTTKGSFYWHFDSRDALLQAALLEWERTETDDVITLVETEPDVPRRLRMLLAVALGAGIERPASSVELALQPSADHPLVAPVLARITARRLDYLSRMFGELGFPPDEARQRSLLAYTAYLGHAQLAHATPDAAPTGAGIPAYIESVIDTLTAR</sequence>
<evidence type="ECO:0000259" key="3">
    <source>
        <dbReference type="PROSITE" id="PS50977"/>
    </source>
</evidence>
<reference evidence="4 5" key="1">
    <citation type="submission" date="2019-06" db="EMBL/GenBank/DDBJ databases">
        <title>Sequencing the genomes of 1000 actinobacteria strains.</title>
        <authorList>
            <person name="Klenk H.-P."/>
        </authorList>
    </citation>
    <scope>NUCLEOTIDE SEQUENCE [LARGE SCALE GENOMIC DNA]</scope>
    <source>
        <strain evidence="4 5">DSM 45671</strain>
    </source>
</reference>
<comment type="caution">
    <text evidence="4">The sequence shown here is derived from an EMBL/GenBank/DDBJ whole genome shotgun (WGS) entry which is preliminary data.</text>
</comment>
<dbReference type="Pfam" id="PF00440">
    <property type="entry name" value="TetR_N"/>
    <property type="match status" value="1"/>
</dbReference>
<dbReference type="Gene3D" id="1.10.357.10">
    <property type="entry name" value="Tetracycline Repressor, domain 2"/>
    <property type="match status" value="1"/>
</dbReference>
<dbReference type="PRINTS" id="PR00455">
    <property type="entry name" value="HTHTETR"/>
</dbReference>
<dbReference type="SUPFAM" id="SSF46689">
    <property type="entry name" value="Homeodomain-like"/>
    <property type="match status" value="1"/>
</dbReference>